<proteinExistence type="predicted"/>
<name>A0AAE1D818_9GAST</name>
<evidence type="ECO:0000313" key="2">
    <source>
        <dbReference type="Proteomes" id="UP001283361"/>
    </source>
</evidence>
<sequence length="204" mass="24136">MDTSDDERLILLFIRKKRKQRRKKKRSIWCREHFVLRATCGEYIRTFRSLLDNRDEALFFNYTRMTYDTYKELLALVLPLLQPVGANWRQPITGEEKLILTLRIPQEYVLPHHLYDIFLVIIHPSQFTYRQKSEQAHFPASRLFTREAGNVRREVVWDIFEQNTSHHFSVHAGGGKWEVGSGKREALWSPSLRGAVHDDIVQGK</sequence>
<reference evidence="1" key="1">
    <citation type="journal article" date="2023" name="G3 (Bethesda)">
        <title>A reference genome for the long-term kleptoplast-retaining sea slug Elysia crispata morphotype clarki.</title>
        <authorList>
            <person name="Eastman K.E."/>
            <person name="Pendleton A.L."/>
            <person name="Shaikh M.A."/>
            <person name="Suttiyut T."/>
            <person name="Ogas R."/>
            <person name="Tomko P."/>
            <person name="Gavelis G."/>
            <person name="Widhalm J.R."/>
            <person name="Wisecaver J.H."/>
        </authorList>
    </citation>
    <scope>NUCLEOTIDE SEQUENCE</scope>
    <source>
        <strain evidence="1">ECLA1</strain>
    </source>
</reference>
<evidence type="ECO:0000313" key="1">
    <source>
        <dbReference type="EMBL" id="KAK3760772.1"/>
    </source>
</evidence>
<dbReference type="AlphaFoldDB" id="A0AAE1D818"/>
<organism evidence="1 2">
    <name type="scientific">Elysia crispata</name>
    <name type="common">lettuce slug</name>
    <dbReference type="NCBI Taxonomy" id="231223"/>
    <lineage>
        <taxon>Eukaryota</taxon>
        <taxon>Metazoa</taxon>
        <taxon>Spiralia</taxon>
        <taxon>Lophotrochozoa</taxon>
        <taxon>Mollusca</taxon>
        <taxon>Gastropoda</taxon>
        <taxon>Heterobranchia</taxon>
        <taxon>Euthyneura</taxon>
        <taxon>Panpulmonata</taxon>
        <taxon>Sacoglossa</taxon>
        <taxon>Placobranchoidea</taxon>
        <taxon>Plakobranchidae</taxon>
        <taxon>Elysia</taxon>
    </lineage>
</organism>
<dbReference type="Proteomes" id="UP001283361">
    <property type="component" value="Unassembled WGS sequence"/>
</dbReference>
<accession>A0AAE1D818</accession>
<comment type="caution">
    <text evidence="1">The sequence shown here is derived from an EMBL/GenBank/DDBJ whole genome shotgun (WGS) entry which is preliminary data.</text>
</comment>
<keyword evidence="2" id="KW-1185">Reference proteome</keyword>
<protein>
    <submittedName>
        <fullName evidence="1">Uncharacterized protein</fullName>
    </submittedName>
</protein>
<gene>
    <name evidence="1" type="ORF">RRG08_056181</name>
</gene>
<dbReference type="EMBL" id="JAWDGP010004953">
    <property type="protein sequence ID" value="KAK3760772.1"/>
    <property type="molecule type" value="Genomic_DNA"/>
</dbReference>